<dbReference type="GO" id="GO:0043023">
    <property type="term" value="F:ribosomal large subunit binding"/>
    <property type="evidence" value="ECO:0007669"/>
    <property type="project" value="TreeGrafter"/>
</dbReference>
<comment type="function">
    <text evidence="2">Functions as a ribosomal silencing factor. Interacts with ribosomal protein uL14 (rplN), blocking formation of intersubunit bridge B8. Prevents association of the 30S and 50S ribosomal subunits and the formation of functional ribosomes, thus repressing translation.</text>
</comment>
<comment type="similarity">
    <text evidence="1 2">Belongs to the Iojap/RsfS family.</text>
</comment>
<dbReference type="Pfam" id="PF02410">
    <property type="entry name" value="RsfS"/>
    <property type="match status" value="1"/>
</dbReference>
<dbReference type="GO" id="GO:0090071">
    <property type="term" value="P:negative regulation of ribosome biogenesis"/>
    <property type="evidence" value="ECO:0007669"/>
    <property type="project" value="UniProtKB-UniRule"/>
</dbReference>
<dbReference type="GO" id="GO:0042256">
    <property type="term" value="P:cytosolic ribosome assembly"/>
    <property type="evidence" value="ECO:0007669"/>
    <property type="project" value="UniProtKB-UniRule"/>
</dbReference>
<evidence type="ECO:0000313" key="4">
    <source>
        <dbReference type="Proteomes" id="UP000886817"/>
    </source>
</evidence>
<organism evidence="3 4">
    <name type="scientific">Candidatus Blautia gallistercoris</name>
    <dbReference type="NCBI Taxonomy" id="2838490"/>
    <lineage>
        <taxon>Bacteria</taxon>
        <taxon>Bacillati</taxon>
        <taxon>Bacillota</taxon>
        <taxon>Clostridia</taxon>
        <taxon>Lachnospirales</taxon>
        <taxon>Lachnospiraceae</taxon>
        <taxon>Blautia</taxon>
    </lineage>
</organism>
<dbReference type="GO" id="GO:0005737">
    <property type="term" value="C:cytoplasm"/>
    <property type="evidence" value="ECO:0007669"/>
    <property type="project" value="UniProtKB-SubCell"/>
</dbReference>
<accession>A0A9D2B4V4</accession>
<dbReference type="PANTHER" id="PTHR21043">
    <property type="entry name" value="IOJAP SUPERFAMILY ORTHOLOG"/>
    <property type="match status" value="1"/>
</dbReference>
<dbReference type="Gene3D" id="3.30.460.10">
    <property type="entry name" value="Beta Polymerase, domain 2"/>
    <property type="match status" value="1"/>
</dbReference>
<keyword evidence="2" id="KW-0963">Cytoplasm</keyword>
<proteinExistence type="inferred from homology"/>
<reference evidence="3" key="2">
    <citation type="submission" date="2021-04" db="EMBL/GenBank/DDBJ databases">
        <authorList>
            <person name="Gilroy R."/>
        </authorList>
    </citation>
    <scope>NUCLEOTIDE SEQUENCE</scope>
    <source>
        <strain evidence="3">ChiSjej1B19-8411</strain>
    </source>
</reference>
<dbReference type="InterPro" id="IPR004394">
    <property type="entry name" value="Iojap/RsfS/C7orf30"/>
</dbReference>
<dbReference type="NCBIfam" id="TIGR00090">
    <property type="entry name" value="rsfS_iojap_ybeB"/>
    <property type="match status" value="1"/>
</dbReference>
<comment type="caution">
    <text evidence="3">The sequence shown here is derived from an EMBL/GenBank/DDBJ whole genome shotgun (WGS) entry which is preliminary data.</text>
</comment>
<comment type="subunit">
    <text evidence="2">Interacts with ribosomal protein uL14 (rplN).</text>
</comment>
<evidence type="ECO:0000313" key="3">
    <source>
        <dbReference type="EMBL" id="HIX60519.1"/>
    </source>
</evidence>
<dbReference type="GO" id="GO:0017148">
    <property type="term" value="P:negative regulation of translation"/>
    <property type="evidence" value="ECO:0007669"/>
    <property type="project" value="UniProtKB-UniRule"/>
</dbReference>
<dbReference type="AlphaFoldDB" id="A0A9D2B4V4"/>
<name>A0A9D2B4V4_9FIRM</name>
<comment type="subcellular location">
    <subcellularLocation>
        <location evidence="2">Cytoplasm</location>
    </subcellularLocation>
</comment>
<dbReference type="EMBL" id="DXEX01000266">
    <property type="protein sequence ID" value="HIX60519.1"/>
    <property type="molecule type" value="Genomic_DNA"/>
</dbReference>
<protein>
    <recommendedName>
        <fullName evidence="2">Ribosomal silencing factor RsfS</fullName>
    </recommendedName>
</protein>
<dbReference type="Proteomes" id="UP000886817">
    <property type="component" value="Unassembled WGS sequence"/>
</dbReference>
<evidence type="ECO:0000256" key="1">
    <source>
        <dbReference type="ARBA" id="ARBA00010574"/>
    </source>
</evidence>
<keyword evidence="2" id="KW-0810">Translation regulation</keyword>
<evidence type="ECO:0000256" key="2">
    <source>
        <dbReference type="HAMAP-Rule" id="MF_01477"/>
    </source>
</evidence>
<keyword evidence="2" id="KW-0678">Repressor</keyword>
<dbReference type="PANTHER" id="PTHR21043:SF0">
    <property type="entry name" value="MITOCHONDRIAL ASSEMBLY OF RIBOSOMAL LARGE SUBUNIT PROTEIN 1"/>
    <property type="match status" value="1"/>
</dbReference>
<gene>
    <name evidence="2 3" type="primary">rsfS</name>
    <name evidence="3" type="ORF">IAA45_12520</name>
</gene>
<reference evidence="3" key="1">
    <citation type="journal article" date="2021" name="PeerJ">
        <title>Extensive microbial diversity within the chicken gut microbiome revealed by metagenomics and culture.</title>
        <authorList>
            <person name="Gilroy R."/>
            <person name="Ravi A."/>
            <person name="Getino M."/>
            <person name="Pursley I."/>
            <person name="Horton D.L."/>
            <person name="Alikhan N.F."/>
            <person name="Baker D."/>
            <person name="Gharbi K."/>
            <person name="Hall N."/>
            <person name="Watson M."/>
            <person name="Adriaenssens E.M."/>
            <person name="Foster-Nyarko E."/>
            <person name="Jarju S."/>
            <person name="Secka A."/>
            <person name="Antonio M."/>
            <person name="Oren A."/>
            <person name="Chaudhuri R.R."/>
            <person name="La Ragione R."/>
            <person name="Hildebrand F."/>
            <person name="Pallen M.J."/>
        </authorList>
    </citation>
    <scope>NUCLEOTIDE SEQUENCE</scope>
    <source>
        <strain evidence="3">ChiSjej1B19-8411</strain>
    </source>
</reference>
<dbReference type="InterPro" id="IPR043519">
    <property type="entry name" value="NT_sf"/>
</dbReference>
<dbReference type="SUPFAM" id="SSF81301">
    <property type="entry name" value="Nucleotidyltransferase"/>
    <property type="match status" value="1"/>
</dbReference>
<dbReference type="HAMAP" id="MF_01477">
    <property type="entry name" value="Iojap_RsfS"/>
    <property type="match status" value="1"/>
</dbReference>
<sequence>MMDGRKMAALACKALDEKKAIDLKVIDIHQVSVMADYFLITSGSNPNQVKALMDNVEETLGRAGYLAKHVEGTQNSSWVLMDYGDVIIHIFDEENRLFYDLERIWRDGTVISAEDLEKEAEANG</sequence>